<evidence type="ECO:0000256" key="3">
    <source>
        <dbReference type="ARBA" id="ARBA00022692"/>
    </source>
</evidence>
<dbReference type="InterPro" id="IPR041491">
    <property type="entry name" value="TRPM_SLOG"/>
</dbReference>
<evidence type="ECO:0000256" key="5">
    <source>
        <dbReference type="ARBA" id="ARBA00023065"/>
    </source>
</evidence>
<keyword evidence="11" id="KW-1185">Reference proteome</keyword>
<evidence type="ECO:0000259" key="10">
    <source>
        <dbReference type="Pfam" id="PF25508"/>
    </source>
</evidence>
<dbReference type="GO" id="GO:0005886">
    <property type="term" value="C:plasma membrane"/>
    <property type="evidence" value="ECO:0007669"/>
    <property type="project" value="TreeGrafter"/>
</dbReference>
<name>A0A914X0S4_9BILA</name>
<dbReference type="Pfam" id="PF18139">
    <property type="entry name" value="LSDAT_euk"/>
    <property type="match status" value="1"/>
</dbReference>
<feature type="region of interest" description="Disordered" evidence="8">
    <location>
        <begin position="61"/>
        <end position="81"/>
    </location>
</feature>
<feature type="compositionally biased region" description="Basic residues" evidence="8">
    <location>
        <begin position="1"/>
        <end position="11"/>
    </location>
</feature>
<keyword evidence="7" id="KW-0407">Ion channel</keyword>
<evidence type="ECO:0000313" key="12">
    <source>
        <dbReference type="WBParaSite" id="PSAMB.scaffold5990size10425.g27744.t1"/>
    </source>
</evidence>
<dbReference type="GO" id="GO:0099604">
    <property type="term" value="F:ligand-gated calcium channel activity"/>
    <property type="evidence" value="ECO:0007669"/>
    <property type="project" value="TreeGrafter"/>
</dbReference>
<dbReference type="InterPro" id="IPR050927">
    <property type="entry name" value="TRPM"/>
</dbReference>
<keyword evidence="2" id="KW-0813">Transport</keyword>
<feature type="domain" description="TRPM SLOG" evidence="9">
    <location>
        <begin position="167"/>
        <end position="424"/>
    </location>
</feature>
<evidence type="ECO:0000256" key="8">
    <source>
        <dbReference type="SAM" id="MobiDB-lite"/>
    </source>
</evidence>
<dbReference type="Proteomes" id="UP000887566">
    <property type="component" value="Unplaced"/>
</dbReference>
<keyword evidence="6" id="KW-0472">Membrane</keyword>
<proteinExistence type="predicted"/>
<feature type="region of interest" description="Disordered" evidence="8">
    <location>
        <begin position="1"/>
        <end position="33"/>
    </location>
</feature>
<evidence type="ECO:0000256" key="6">
    <source>
        <dbReference type="ARBA" id="ARBA00023136"/>
    </source>
</evidence>
<dbReference type="InterPro" id="IPR057366">
    <property type="entry name" value="TRPM-like"/>
</dbReference>
<sequence length="691" mass="78532">MSSRGSRAKRASHGDIEKASTEEFELLQRGTQNDANKDSRTIDFIKRNFKAKVCDLFTEQRPSRRSGASYRHGSAGSSEDQDQLCQCGFAKSDHATTDLLVADDVHAGADYLMADGVHAATIRSRASVTTKNTSSQRTRLEATPDRPTNAFGSITFHQSRMVFRKAAKYVRLSNESDMNRVVELMTEHWNLVKPEIKPGVILSVVGGGGHFRLSDPHKKTIFDEGLIKVMDMTNGWILSQGMNSGLSKAIGDAVREGQSFQLDPNGEITRAIHCIGIAPWNMIKGREGLIVLDENETTEVKYGVDQVPNLNRLNPDHSHFLFVDDGHTDEMKSILETEKFRAVVEERLRTDYPVVCLLIDGGYKSFLRVVDSLERGTSVLICKGTGRMANILAEAVTFFRTKSDWSDEESFKKSMKSAIESAIKSNLYLKDRAIVESVADDIKNIAIKYQNSLTVFDVDKEALDVTIMGFLDSKSKDVTNRLKLALRCSASASAASKIFAQLTFDDIQAEDRAELFKEALINDQVEFVKLFVDNHALNKDEFLNVEQLRNLYIETLQRQEALYMRLVLKDLKLWVDNGNIRLNHVHRIVKKFTRLYGDLLYFNDKPENTKDKDKSTNRKLNSQKYFDHPFRELFIWAVLFNRKQLALFFWENCPDPMSDALLGCLLCIGMKRKMQKLCEPFAEEFRLMKRY</sequence>
<organism evidence="11 12">
    <name type="scientific">Plectus sambesii</name>
    <dbReference type="NCBI Taxonomy" id="2011161"/>
    <lineage>
        <taxon>Eukaryota</taxon>
        <taxon>Metazoa</taxon>
        <taxon>Ecdysozoa</taxon>
        <taxon>Nematoda</taxon>
        <taxon>Chromadorea</taxon>
        <taxon>Plectida</taxon>
        <taxon>Plectina</taxon>
        <taxon>Plectoidea</taxon>
        <taxon>Plectidae</taxon>
        <taxon>Plectus</taxon>
    </lineage>
</organism>
<keyword evidence="3" id="KW-0812">Transmembrane</keyword>
<dbReference type="Pfam" id="PF25508">
    <property type="entry name" value="TRPM2"/>
    <property type="match status" value="1"/>
</dbReference>
<reference evidence="12" key="1">
    <citation type="submission" date="2022-11" db="UniProtKB">
        <authorList>
            <consortium name="WormBaseParasite"/>
        </authorList>
    </citation>
    <scope>IDENTIFICATION</scope>
</reference>
<dbReference type="WBParaSite" id="PSAMB.scaffold5990size10425.g27744.t1">
    <property type="protein sequence ID" value="PSAMB.scaffold5990size10425.g27744.t1"/>
    <property type="gene ID" value="PSAMB.scaffold5990size10425.g27744"/>
</dbReference>
<protein>
    <submittedName>
        <fullName evidence="12">TRPM SLOG domain-containing protein</fullName>
    </submittedName>
</protein>
<accession>A0A914X0S4</accession>
<feature type="domain" description="TRPM-like" evidence="10">
    <location>
        <begin position="510"/>
        <end position="676"/>
    </location>
</feature>
<evidence type="ECO:0000256" key="1">
    <source>
        <dbReference type="ARBA" id="ARBA00004141"/>
    </source>
</evidence>
<dbReference type="PANTHER" id="PTHR13800:SF12">
    <property type="entry name" value="TRANSIENT RECEPTOR POTENTIAL CATION CHANNEL SUBFAMILY M MEMBER-LIKE 2"/>
    <property type="match status" value="1"/>
</dbReference>
<evidence type="ECO:0000259" key="9">
    <source>
        <dbReference type="Pfam" id="PF18139"/>
    </source>
</evidence>
<keyword evidence="4" id="KW-1133">Transmembrane helix</keyword>
<feature type="compositionally biased region" description="Basic and acidic residues" evidence="8">
    <location>
        <begin position="12"/>
        <end position="21"/>
    </location>
</feature>
<keyword evidence="5" id="KW-0406">Ion transport</keyword>
<evidence type="ECO:0000256" key="2">
    <source>
        <dbReference type="ARBA" id="ARBA00022448"/>
    </source>
</evidence>
<dbReference type="PANTHER" id="PTHR13800">
    <property type="entry name" value="TRANSIENT RECEPTOR POTENTIAL CATION CHANNEL, SUBFAMILY M, MEMBER 6"/>
    <property type="match status" value="1"/>
</dbReference>
<evidence type="ECO:0000313" key="11">
    <source>
        <dbReference type="Proteomes" id="UP000887566"/>
    </source>
</evidence>
<dbReference type="AlphaFoldDB" id="A0A914X0S4"/>
<evidence type="ECO:0000256" key="7">
    <source>
        <dbReference type="ARBA" id="ARBA00023303"/>
    </source>
</evidence>
<comment type="subcellular location">
    <subcellularLocation>
        <location evidence="1">Membrane</location>
        <topology evidence="1">Multi-pass membrane protein</topology>
    </subcellularLocation>
</comment>
<evidence type="ECO:0000256" key="4">
    <source>
        <dbReference type="ARBA" id="ARBA00022989"/>
    </source>
</evidence>